<evidence type="ECO:0008006" key="7">
    <source>
        <dbReference type="Google" id="ProtNLM"/>
    </source>
</evidence>
<name>A0A2T7P5R8_POMCA</name>
<evidence type="ECO:0000256" key="3">
    <source>
        <dbReference type="ARBA" id="ARBA00023288"/>
    </source>
</evidence>
<comment type="caution">
    <text evidence="5">The sequence shown here is derived from an EMBL/GenBank/DDBJ whole genome shotgun (WGS) entry which is preliminary data.</text>
</comment>
<dbReference type="Proteomes" id="UP000245119">
    <property type="component" value="Linkage Group LG6"/>
</dbReference>
<dbReference type="PANTHER" id="PTHR35269:SF1">
    <property type="entry name" value="SMALL VCP_P97-INTERACTING PROTEIN"/>
    <property type="match status" value="1"/>
</dbReference>
<keyword evidence="6" id="KW-1185">Reference proteome</keyword>
<dbReference type="EMBL" id="PZQS01000006">
    <property type="protein sequence ID" value="PVD28751.1"/>
    <property type="molecule type" value="Genomic_DNA"/>
</dbReference>
<evidence type="ECO:0000313" key="5">
    <source>
        <dbReference type="EMBL" id="PVD28751.1"/>
    </source>
</evidence>
<protein>
    <recommendedName>
        <fullName evidence="7">Small VCP/p97-interacting protein</fullName>
    </recommendedName>
</protein>
<evidence type="ECO:0000256" key="4">
    <source>
        <dbReference type="SAM" id="MobiDB-lite"/>
    </source>
</evidence>
<dbReference type="AlphaFoldDB" id="A0A2T7P5R8"/>
<dbReference type="InterPro" id="IPR055366">
    <property type="entry name" value="SVIP_metazoa"/>
</dbReference>
<organism evidence="5 6">
    <name type="scientific">Pomacea canaliculata</name>
    <name type="common">Golden apple snail</name>
    <dbReference type="NCBI Taxonomy" id="400727"/>
    <lineage>
        <taxon>Eukaryota</taxon>
        <taxon>Metazoa</taxon>
        <taxon>Spiralia</taxon>
        <taxon>Lophotrochozoa</taxon>
        <taxon>Mollusca</taxon>
        <taxon>Gastropoda</taxon>
        <taxon>Caenogastropoda</taxon>
        <taxon>Architaenioglossa</taxon>
        <taxon>Ampullarioidea</taxon>
        <taxon>Ampullariidae</taxon>
        <taxon>Pomacea</taxon>
    </lineage>
</organism>
<sequence>MGMCLPCLGGSSDDYDQPSPETRRRQLAEAAEKRQKETEARGVKDPDALKRKQKRKEELERQEASRPVNEDGPLKVDEGDTVLFCLL</sequence>
<reference evidence="5 6" key="1">
    <citation type="submission" date="2018-04" db="EMBL/GenBank/DDBJ databases">
        <title>The genome of golden apple snail Pomacea canaliculata provides insight into stress tolerance and invasive adaptation.</title>
        <authorList>
            <person name="Liu C."/>
            <person name="Liu B."/>
            <person name="Ren Y."/>
            <person name="Zhang Y."/>
            <person name="Wang H."/>
            <person name="Li S."/>
            <person name="Jiang F."/>
            <person name="Yin L."/>
            <person name="Zhang G."/>
            <person name="Qian W."/>
            <person name="Fan W."/>
        </authorList>
    </citation>
    <scope>NUCLEOTIDE SEQUENCE [LARGE SCALE GENOMIC DNA]</scope>
    <source>
        <strain evidence="5">SZHN2017</strain>
        <tissue evidence="5">Muscle</tissue>
    </source>
</reference>
<dbReference type="OrthoDB" id="10066206at2759"/>
<gene>
    <name evidence="5" type="ORF">C0Q70_11346</name>
</gene>
<dbReference type="GO" id="GO:1904293">
    <property type="term" value="P:negative regulation of ERAD pathway"/>
    <property type="evidence" value="ECO:0007669"/>
    <property type="project" value="TreeGrafter"/>
</dbReference>
<feature type="compositionally biased region" description="Basic and acidic residues" evidence="4">
    <location>
        <begin position="21"/>
        <end position="78"/>
    </location>
</feature>
<dbReference type="GO" id="GO:0005789">
    <property type="term" value="C:endoplasmic reticulum membrane"/>
    <property type="evidence" value="ECO:0007669"/>
    <property type="project" value="TreeGrafter"/>
</dbReference>
<evidence type="ECO:0000256" key="2">
    <source>
        <dbReference type="ARBA" id="ARBA00023139"/>
    </source>
</evidence>
<dbReference type="GO" id="GO:0010508">
    <property type="term" value="P:positive regulation of autophagy"/>
    <property type="evidence" value="ECO:0007669"/>
    <property type="project" value="TreeGrafter"/>
</dbReference>
<dbReference type="STRING" id="400727.A0A2T7P5R8"/>
<evidence type="ECO:0000313" key="6">
    <source>
        <dbReference type="Proteomes" id="UP000245119"/>
    </source>
</evidence>
<keyword evidence="2" id="KW-0564">Palmitate</keyword>
<proteinExistence type="predicted"/>
<dbReference type="GO" id="GO:1904240">
    <property type="term" value="P:negative regulation of VCP-NPL4-UFD1 AAA ATPase complex assembly"/>
    <property type="evidence" value="ECO:0007669"/>
    <property type="project" value="TreeGrafter"/>
</dbReference>
<keyword evidence="1" id="KW-0519">Myristate</keyword>
<dbReference type="InterPro" id="IPR031632">
    <property type="entry name" value="SVIP"/>
</dbReference>
<accession>A0A2T7P5R8</accession>
<evidence type="ECO:0000256" key="1">
    <source>
        <dbReference type="ARBA" id="ARBA00022707"/>
    </source>
</evidence>
<dbReference type="GO" id="GO:1904153">
    <property type="term" value="P:negative regulation of retrograde protein transport, ER to cytosol"/>
    <property type="evidence" value="ECO:0007669"/>
    <property type="project" value="TreeGrafter"/>
</dbReference>
<dbReference type="PANTHER" id="PTHR35269">
    <property type="entry name" value="SMALL VCP/P97-INTERACTING PROTEIN"/>
    <property type="match status" value="1"/>
</dbReference>
<keyword evidence="3" id="KW-0449">Lipoprotein</keyword>
<dbReference type="Pfam" id="PF15811">
    <property type="entry name" value="SVIP"/>
    <property type="match status" value="1"/>
</dbReference>
<feature type="region of interest" description="Disordered" evidence="4">
    <location>
        <begin position="1"/>
        <end position="80"/>
    </location>
</feature>